<name>A0ABY6LIN5_9ARAC</name>
<evidence type="ECO:0000313" key="2">
    <source>
        <dbReference type="Proteomes" id="UP001235939"/>
    </source>
</evidence>
<dbReference type="EMBL" id="CP092881">
    <property type="protein sequence ID" value="UYV80509.1"/>
    <property type="molecule type" value="Genomic_DNA"/>
</dbReference>
<dbReference type="Proteomes" id="UP001235939">
    <property type="component" value="Chromosome 19"/>
</dbReference>
<evidence type="ECO:0000313" key="1">
    <source>
        <dbReference type="EMBL" id="UYV80509.1"/>
    </source>
</evidence>
<sequence length="39" mass="4483">MCSSESSEEIAQDFTMENSVTNRVSYVLVKRKTKKNVDQ</sequence>
<gene>
    <name evidence="1" type="ORF">LAZ67_19000390</name>
</gene>
<organism evidence="1 2">
    <name type="scientific">Cordylochernes scorpioides</name>
    <dbReference type="NCBI Taxonomy" id="51811"/>
    <lineage>
        <taxon>Eukaryota</taxon>
        <taxon>Metazoa</taxon>
        <taxon>Ecdysozoa</taxon>
        <taxon>Arthropoda</taxon>
        <taxon>Chelicerata</taxon>
        <taxon>Arachnida</taxon>
        <taxon>Pseudoscorpiones</taxon>
        <taxon>Cheliferoidea</taxon>
        <taxon>Chernetidae</taxon>
        <taxon>Cordylochernes</taxon>
    </lineage>
</organism>
<keyword evidence="2" id="KW-1185">Reference proteome</keyword>
<reference evidence="1 2" key="1">
    <citation type="submission" date="2022-01" db="EMBL/GenBank/DDBJ databases">
        <title>A chromosomal length assembly of Cordylochernes scorpioides.</title>
        <authorList>
            <person name="Zeh D."/>
            <person name="Zeh J."/>
        </authorList>
    </citation>
    <scope>NUCLEOTIDE SEQUENCE [LARGE SCALE GENOMIC DNA]</scope>
    <source>
        <strain evidence="1">IN4F17</strain>
        <tissue evidence="1">Whole Body</tissue>
    </source>
</reference>
<proteinExistence type="predicted"/>
<protein>
    <submittedName>
        <fullName evidence="1">Uncharacterized protein</fullName>
    </submittedName>
</protein>
<accession>A0ABY6LIN5</accession>